<organism evidence="4">
    <name type="scientific">Craspedostauros australis</name>
    <dbReference type="NCBI Taxonomy" id="1486917"/>
    <lineage>
        <taxon>Eukaryota</taxon>
        <taxon>Sar</taxon>
        <taxon>Stramenopiles</taxon>
        <taxon>Ochrophyta</taxon>
        <taxon>Bacillariophyta</taxon>
        <taxon>Bacillariophyceae</taxon>
        <taxon>Bacillariophycidae</taxon>
        <taxon>Naviculales</taxon>
        <taxon>Naviculaceae</taxon>
        <taxon>Craspedostauros</taxon>
    </lineage>
</organism>
<comment type="similarity">
    <text evidence="3">Belongs to the UreF family.</text>
</comment>
<evidence type="ECO:0008006" key="5">
    <source>
        <dbReference type="Google" id="ProtNLM"/>
    </source>
</evidence>
<dbReference type="InterPro" id="IPR038277">
    <property type="entry name" value="UreF_sf"/>
</dbReference>
<gene>
    <name evidence="4" type="ORF">CAUS1442_LOCUS3993</name>
</gene>
<dbReference type="GO" id="GO:0016151">
    <property type="term" value="F:nickel cation binding"/>
    <property type="evidence" value="ECO:0007669"/>
    <property type="project" value="InterPro"/>
</dbReference>
<proteinExistence type="inferred from homology"/>
<sequence>MIADGTANEDFDAFVQRWLMLQAQVQAVIGCNQVACFASLDQGKSLARVAKQLLESDADGDSGGRHAMFLDVLQGHDSHLAPVFGATGACLEMPEEEVCRLLGFCAARDMISATVRLALIGPLAGVRMLSTIDEAVEDGYRSSQRAIRACDGDPVEAAGASAPVIETIHPCHEILQTRLFRS</sequence>
<dbReference type="PANTHER" id="PTHR33620">
    <property type="entry name" value="UREASE ACCESSORY PROTEIN F"/>
    <property type="match status" value="1"/>
</dbReference>
<dbReference type="EMBL" id="HBEF01006459">
    <property type="protein sequence ID" value="CAD8331894.1"/>
    <property type="molecule type" value="Transcribed_RNA"/>
</dbReference>
<evidence type="ECO:0000256" key="2">
    <source>
        <dbReference type="ARBA" id="ARBA00023186"/>
    </source>
</evidence>
<name>A0A7R9WQE7_9STRA</name>
<keyword evidence="2" id="KW-0143">Chaperone</keyword>
<dbReference type="AlphaFoldDB" id="A0A7R9WQE7"/>
<dbReference type="Pfam" id="PF01730">
    <property type="entry name" value="UreF"/>
    <property type="match status" value="1"/>
</dbReference>
<dbReference type="PANTHER" id="PTHR33620:SF1">
    <property type="entry name" value="UREASE ACCESSORY PROTEIN F"/>
    <property type="match status" value="1"/>
</dbReference>
<protein>
    <recommendedName>
        <fullName evidence="5">Urease accessory protein UreF</fullName>
    </recommendedName>
</protein>
<dbReference type="InterPro" id="IPR002639">
    <property type="entry name" value="UreF"/>
</dbReference>
<evidence type="ECO:0000256" key="1">
    <source>
        <dbReference type="ARBA" id="ARBA00022988"/>
    </source>
</evidence>
<dbReference type="Gene3D" id="1.10.4190.10">
    <property type="entry name" value="Urease accessory protein UreF"/>
    <property type="match status" value="1"/>
</dbReference>
<keyword evidence="1" id="KW-0996">Nickel insertion</keyword>
<accession>A0A7R9WQE7</accession>
<evidence type="ECO:0000313" key="4">
    <source>
        <dbReference type="EMBL" id="CAD8331894.1"/>
    </source>
</evidence>
<evidence type="ECO:0000256" key="3">
    <source>
        <dbReference type="ARBA" id="ARBA00046339"/>
    </source>
</evidence>
<reference evidence="4" key="1">
    <citation type="submission" date="2021-01" db="EMBL/GenBank/DDBJ databases">
        <authorList>
            <person name="Corre E."/>
            <person name="Pelletier E."/>
            <person name="Niang G."/>
            <person name="Scheremetjew M."/>
            <person name="Finn R."/>
            <person name="Kale V."/>
            <person name="Holt S."/>
            <person name="Cochrane G."/>
            <person name="Meng A."/>
            <person name="Brown T."/>
            <person name="Cohen L."/>
        </authorList>
    </citation>
    <scope>NUCLEOTIDE SEQUENCE</scope>
    <source>
        <strain evidence="4">CCMP3328</strain>
    </source>
</reference>